<reference evidence="1" key="1">
    <citation type="journal article" date="2021" name="Proc. Natl. Acad. Sci. U.S.A.">
        <title>A Catalog of Tens of Thousands of Viruses from Human Metagenomes Reveals Hidden Associations with Chronic Diseases.</title>
        <authorList>
            <person name="Tisza M.J."/>
            <person name="Buck C.B."/>
        </authorList>
    </citation>
    <scope>NUCLEOTIDE SEQUENCE</scope>
    <source>
        <strain evidence="1">CtVii20</strain>
    </source>
</reference>
<dbReference type="EMBL" id="BK015631">
    <property type="protein sequence ID" value="DAE16799.1"/>
    <property type="molecule type" value="Genomic_DNA"/>
</dbReference>
<sequence>MRNFISHQKHFYKGHKLSFLFAIIQESGSSA</sequence>
<organism evidence="1">
    <name type="scientific">Siphoviridae sp. ctVii20</name>
    <dbReference type="NCBI Taxonomy" id="2825533"/>
    <lineage>
        <taxon>Viruses</taxon>
        <taxon>Duplodnaviria</taxon>
        <taxon>Heunggongvirae</taxon>
        <taxon>Uroviricota</taxon>
        <taxon>Caudoviricetes</taxon>
    </lineage>
</organism>
<protein>
    <submittedName>
        <fullName evidence="1">Uncharacterized protein</fullName>
    </submittedName>
</protein>
<accession>A0A8S5QC00</accession>
<proteinExistence type="predicted"/>
<evidence type="ECO:0000313" key="1">
    <source>
        <dbReference type="EMBL" id="DAE16799.1"/>
    </source>
</evidence>
<name>A0A8S5QC00_9CAUD</name>